<sequence>MISRSVGTKSSLLSICSHQSNYGAVSLSDLKIWMLDSAIPVGDRV</sequence>
<reference evidence="1" key="1">
    <citation type="submission" date="2024-01" db="EMBL/GenBank/DDBJ databases">
        <title>Bank of Algae and Cyanobacteria of the Azores (BACA) strain genomes.</title>
        <authorList>
            <person name="Luz R."/>
            <person name="Cordeiro R."/>
            <person name="Fonseca A."/>
            <person name="Goncalves V."/>
        </authorList>
    </citation>
    <scope>NUCLEOTIDE SEQUENCE</scope>
    <source>
        <strain evidence="1">BACA0141</strain>
    </source>
</reference>
<accession>A0AAW9PQX2</accession>
<name>A0AAW9PQX2_9CYAN</name>
<keyword evidence="2" id="KW-1185">Reference proteome</keyword>
<comment type="caution">
    <text evidence="1">The sequence shown here is derived from an EMBL/GenBank/DDBJ whole genome shotgun (WGS) entry which is preliminary data.</text>
</comment>
<protein>
    <submittedName>
        <fullName evidence="1">Uncharacterized protein</fullName>
    </submittedName>
</protein>
<dbReference type="EMBL" id="JAZBJZ010000011">
    <property type="protein sequence ID" value="MEE3716000.1"/>
    <property type="molecule type" value="Genomic_DNA"/>
</dbReference>
<gene>
    <name evidence="1" type="ORF">V2H45_04475</name>
</gene>
<evidence type="ECO:0000313" key="1">
    <source>
        <dbReference type="EMBL" id="MEE3716000.1"/>
    </source>
</evidence>
<dbReference type="RefSeq" id="WP_330482424.1">
    <property type="nucleotide sequence ID" value="NZ_JAZBJZ010000011.1"/>
</dbReference>
<dbReference type="AlphaFoldDB" id="A0AAW9PQX2"/>
<dbReference type="Proteomes" id="UP001333818">
    <property type="component" value="Unassembled WGS sequence"/>
</dbReference>
<organism evidence="1 2">
    <name type="scientific">Tumidithrix elongata BACA0141</name>
    <dbReference type="NCBI Taxonomy" id="2716417"/>
    <lineage>
        <taxon>Bacteria</taxon>
        <taxon>Bacillati</taxon>
        <taxon>Cyanobacteriota</taxon>
        <taxon>Cyanophyceae</taxon>
        <taxon>Pseudanabaenales</taxon>
        <taxon>Pseudanabaenaceae</taxon>
        <taxon>Tumidithrix</taxon>
        <taxon>Tumidithrix elongata</taxon>
    </lineage>
</organism>
<evidence type="ECO:0000313" key="2">
    <source>
        <dbReference type="Proteomes" id="UP001333818"/>
    </source>
</evidence>
<proteinExistence type="predicted"/>